<sequence length="98" mass="11267">MRAPAALAGAQPKLAVVLRDGRYVTDFSEKELAGRYYMCADLLRQLTAYCQRKRAERPEWSNSELLAKVRRSLHTKGWDLTDGEIDWLISRLKNELAN</sequence>
<evidence type="ECO:0000313" key="2">
    <source>
        <dbReference type="Proteomes" id="UP000500826"/>
    </source>
</evidence>
<keyword evidence="2" id="KW-1185">Reference proteome</keyword>
<name>A0ABX6P7R3_9BURK</name>
<proteinExistence type="predicted"/>
<protein>
    <submittedName>
        <fullName evidence="1">Uncharacterized protein</fullName>
    </submittedName>
</protein>
<gene>
    <name evidence="1" type="ORF">HK414_26645</name>
</gene>
<reference evidence="1 2" key="1">
    <citation type="submission" date="2020-05" db="EMBL/GenBank/DDBJ databases">
        <title>Ramlibacter rhizophilus sp. nov., isolated from rhizosphere soil of national flower Mugunghwa from South Korea.</title>
        <authorList>
            <person name="Zheng-Fei Y."/>
            <person name="Huan T."/>
        </authorList>
    </citation>
    <scope>NUCLEOTIDE SEQUENCE [LARGE SCALE GENOMIC DNA]</scope>
    <source>
        <strain evidence="1 2">H242</strain>
    </source>
</reference>
<accession>A0ABX6P7R3</accession>
<organism evidence="1 2">
    <name type="scientific">Ramlibacter terrae</name>
    <dbReference type="NCBI Taxonomy" id="2732511"/>
    <lineage>
        <taxon>Bacteria</taxon>
        <taxon>Pseudomonadati</taxon>
        <taxon>Pseudomonadota</taxon>
        <taxon>Betaproteobacteria</taxon>
        <taxon>Burkholderiales</taxon>
        <taxon>Comamonadaceae</taxon>
        <taxon>Ramlibacter</taxon>
    </lineage>
</organism>
<evidence type="ECO:0000313" key="1">
    <source>
        <dbReference type="EMBL" id="QJW85562.1"/>
    </source>
</evidence>
<dbReference type="EMBL" id="CP053418">
    <property type="protein sequence ID" value="QJW85562.1"/>
    <property type="molecule type" value="Genomic_DNA"/>
</dbReference>
<dbReference type="Proteomes" id="UP000500826">
    <property type="component" value="Chromosome"/>
</dbReference>